<dbReference type="Proteomes" id="UP000199032">
    <property type="component" value="Unassembled WGS sequence"/>
</dbReference>
<feature type="domain" description="HTH luxR-type" evidence="6">
    <location>
        <begin position="146"/>
        <end position="211"/>
    </location>
</feature>
<dbReference type="SMART" id="SM00421">
    <property type="entry name" value="HTH_LUXR"/>
    <property type="match status" value="1"/>
</dbReference>
<accession>A0A0S4L0V1</accession>
<dbReference type="Pfam" id="PF00196">
    <property type="entry name" value="GerE"/>
    <property type="match status" value="1"/>
</dbReference>
<evidence type="ECO:0000256" key="5">
    <source>
        <dbReference type="PROSITE-ProRule" id="PRU00169"/>
    </source>
</evidence>
<dbReference type="Pfam" id="PF00072">
    <property type="entry name" value="Response_reg"/>
    <property type="match status" value="1"/>
</dbReference>
<dbReference type="SMART" id="SM00448">
    <property type="entry name" value="REC"/>
    <property type="match status" value="1"/>
</dbReference>
<organism evidence="8 9">
    <name type="scientific">Candidatus Nitrospira nitrosa</name>
    <dbReference type="NCBI Taxonomy" id="1742972"/>
    <lineage>
        <taxon>Bacteria</taxon>
        <taxon>Pseudomonadati</taxon>
        <taxon>Nitrospirota</taxon>
        <taxon>Nitrospiria</taxon>
        <taxon>Nitrospirales</taxon>
        <taxon>Nitrospiraceae</taxon>
        <taxon>Nitrospira</taxon>
    </lineage>
</organism>
<dbReference type="GO" id="GO:0000160">
    <property type="term" value="P:phosphorelay signal transduction system"/>
    <property type="evidence" value="ECO:0007669"/>
    <property type="project" value="InterPro"/>
</dbReference>
<dbReference type="PROSITE" id="PS50043">
    <property type="entry name" value="HTH_LUXR_2"/>
    <property type="match status" value="1"/>
</dbReference>
<gene>
    <name evidence="8" type="ORF">COMA1_10013</name>
</gene>
<dbReference type="PANTHER" id="PTHR43214">
    <property type="entry name" value="TWO-COMPONENT RESPONSE REGULATOR"/>
    <property type="match status" value="1"/>
</dbReference>
<dbReference type="InterPro" id="IPR039420">
    <property type="entry name" value="WalR-like"/>
</dbReference>
<dbReference type="CDD" id="cd06170">
    <property type="entry name" value="LuxR_C_like"/>
    <property type="match status" value="1"/>
</dbReference>
<reference evidence="8 9" key="1">
    <citation type="submission" date="2015-10" db="EMBL/GenBank/DDBJ databases">
        <authorList>
            <person name="Gilbert D.G."/>
        </authorList>
    </citation>
    <scope>NUCLEOTIDE SEQUENCE [LARGE SCALE GENOMIC DNA]</scope>
    <source>
        <strain evidence="8">COMA1</strain>
    </source>
</reference>
<evidence type="ECO:0000259" key="6">
    <source>
        <dbReference type="PROSITE" id="PS50043"/>
    </source>
</evidence>
<dbReference type="GO" id="GO:0003677">
    <property type="term" value="F:DNA binding"/>
    <property type="evidence" value="ECO:0007669"/>
    <property type="project" value="UniProtKB-KW"/>
</dbReference>
<dbReference type="OrthoDB" id="9780153at2"/>
<proteinExistence type="predicted"/>
<evidence type="ECO:0000256" key="1">
    <source>
        <dbReference type="ARBA" id="ARBA00022553"/>
    </source>
</evidence>
<evidence type="ECO:0000256" key="3">
    <source>
        <dbReference type="ARBA" id="ARBA00023125"/>
    </source>
</evidence>
<dbReference type="SUPFAM" id="SSF52172">
    <property type="entry name" value="CheY-like"/>
    <property type="match status" value="1"/>
</dbReference>
<evidence type="ECO:0000313" key="8">
    <source>
        <dbReference type="EMBL" id="CUS31251.1"/>
    </source>
</evidence>
<name>A0A0S4L0V1_9BACT</name>
<dbReference type="GO" id="GO:0006355">
    <property type="term" value="P:regulation of DNA-templated transcription"/>
    <property type="evidence" value="ECO:0007669"/>
    <property type="project" value="InterPro"/>
</dbReference>
<feature type="domain" description="Response regulatory" evidence="7">
    <location>
        <begin position="5"/>
        <end position="121"/>
    </location>
</feature>
<dbReference type="PANTHER" id="PTHR43214:SF41">
    <property type="entry name" value="NITRATE_NITRITE RESPONSE REGULATOR PROTEIN NARP"/>
    <property type="match status" value="1"/>
</dbReference>
<feature type="modified residue" description="4-aspartylphosphate" evidence="5">
    <location>
        <position position="56"/>
    </location>
</feature>
<dbReference type="STRING" id="1742972.COMA1_10013"/>
<keyword evidence="1 5" id="KW-0597">Phosphoprotein</keyword>
<dbReference type="InterPro" id="IPR000792">
    <property type="entry name" value="Tscrpt_reg_LuxR_C"/>
</dbReference>
<dbReference type="EMBL" id="CZQA01000001">
    <property type="protein sequence ID" value="CUS31251.1"/>
    <property type="molecule type" value="Genomic_DNA"/>
</dbReference>
<dbReference type="RefSeq" id="WP_090742004.1">
    <property type="nucleotide sequence ID" value="NZ_CZQA01000001.1"/>
</dbReference>
<keyword evidence="4" id="KW-0804">Transcription</keyword>
<evidence type="ECO:0000313" key="9">
    <source>
        <dbReference type="Proteomes" id="UP000199032"/>
    </source>
</evidence>
<keyword evidence="9" id="KW-1185">Reference proteome</keyword>
<keyword evidence="2" id="KW-0805">Transcription regulation</keyword>
<dbReference type="InterPro" id="IPR011006">
    <property type="entry name" value="CheY-like_superfamily"/>
</dbReference>
<dbReference type="AlphaFoldDB" id="A0A0S4L0V1"/>
<dbReference type="CDD" id="cd17535">
    <property type="entry name" value="REC_NarL-like"/>
    <property type="match status" value="1"/>
</dbReference>
<dbReference type="Gene3D" id="3.40.50.2300">
    <property type="match status" value="1"/>
</dbReference>
<sequence>MSDLRMMIVEDHALVRAGMRALLQKIGGIDVVADVGDGWEAVKAVQTDAPDLVLMDIAMPGLNGLDATARIVRESSNTRVILLSMYANEEYLRQALQVGASGYLLKGADLAELELAIRTVGRGETYLTPAVAKYAVEAYRNKSGEPSSPLARLSGRQREILQLIAEGCTTKDIAQRLNLSVKTVETHRAQLMERLEIHDVPGLVRLAIRVGLVHVDS</sequence>
<dbReference type="InterPro" id="IPR001789">
    <property type="entry name" value="Sig_transdc_resp-reg_receiver"/>
</dbReference>
<evidence type="ECO:0000259" key="7">
    <source>
        <dbReference type="PROSITE" id="PS50110"/>
    </source>
</evidence>
<dbReference type="PROSITE" id="PS50110">
    <property type="entry name" value="RESPONSE_REGULATORY"/>
    <property type="match status" value="1"/>
</dbReference>
<dbReference type="SUPFAM" id="SSF46894">
    <property type="entry name" value="C-terminal effector domain of the bipartite response regulators"/>
    <property type="match status" value="1"/>
</dbReference>
<dbReference type="PRINTS" id="PR00038">
    <property type="entry name" value="HTHLUXR"/>
</dbReference>
<keyword evidence="3" id="KW-0238">DNA-binding</keyword>
<evidence type="ECO:0000256" key="4">
    <source>
        <dbReference type="ARBA" id="ARBA00023163"/>
    </source>
</evidence>
<dbReference type="InterPro" id="IPR016032">
    <property type="entry name" value="Sig_transdc_resp-reg_C-effctor"/>
</dbReference>
<dbReference type="InterPro" id="IPR058245">
    <property type="entry name" value="NreC/VraR/RcsB-like_REC"/>
</dbReference>
<protein>
    <submittedName>
        <fullName evidence="8">Response regulator, LuxR family</fullName>
    </submittedName>
</protein>
<evidence type="ECO:0000256" key="2">
    <source>
        <dbReference type="ARBA" id="ARBA00023015"/>
    </source>
</evidence>